<dbReference type="InterPro" id="IPR001810">
    <property type="entry name" value="F-box_dom"/>
</dbReference>
<dbReference type="Pfam" id="PF07393">
    <property type="entry name" value="Sec10_HB"/>
    <property type="match status" value="1"/>
</dbReference>
<dbReference type="SUPFAM" id="SSF81383">
    <property type="entry name" value="F-box domain"/>
    <property type="match status" value="1"/>
</dbReference>
<dbReference type="GO" id="GO:0000145">
    <property type="term" value="C:exocyst"/>
    <property type="evidence" value="ECO:0007669"/>
    <property type="project" value="TreeGrafter"/>
</dbReference>
<gene>
    <name evidence="3" type="ORF">Z517_03802</name>
</gene>
<organism evidence="3 4">
    <name type="scientific">Fonsecaea pedrosoi CBS 271.37</name>
    <dbReference type="NCBI Taxonomy" id="1442368"/>
    <lineage>
        <taxon>Eukaryota</taxon>
        <taxon>Fungi</taxon>
        <taxon>Dikarya</taxon>
        <taxon>Ascomycota</taxon>
        <taxon>Pezizomycotina</taxon>
        <taxon>Eurotiomycetes</taxon>
        <taxon>Chaetothyriomycetidae</taxon>
        <taxon>Chaetothyriales</taxon>
        <taxon>Herpotrichiellaceae</taxon>
        <taxon>Fonsecaea</taxon>
    </lineage>
</organism>
<dbReference type="Pfam" id="PF12937">
    <property type="entry name" value="F-box-like"/>
    <property type="match status" value="1"/>
</dbReference>
<dbReference type="GO" id="GO:0006887">
    <property type="term" value="P:exocytosis"/>
    <property type="evidence" value="ECO:0007669"/>
    <property type="project" value="TreeGrafter"/>
</dbReference>
<dbReference type="CDD" id="cd09917">
    <property type="entry name" value="F-box_SF"/>
    <property type="match status" value="1"/>
</dbReference>
<dbReference type="VEuPathDB" id="FungiDB:Z517_03802"/>
<dbReference type="AlphaFoldDB" id="A0A0D2FD64"/>
<dbReference type="PANTHER" id="PTHR12100">
    <property type="entry name" value="SEC10"/>
    <property type="match status" value="1"/>
</dbReference>
<feature type="domain" description="F-box" evidence="2">
    <location>
        <begin position="28"/>
        <end position="74"/>
    </location>
</feature>
<dbReference type="InterPro" id="IPR048627">
    <property type="entry name" value="Sec10_HB"/>
</dbReference>
<dbReference type="HOGENOM" id="CLU_003875_0_0_1"/>
<dbReference type="PROSITE" id="PS50181">
    <property type="entry name" value="FBOX"/>
    <property type="match status" value="1"/>
</dbReference>
<sequence length="941" mass="104489">MSKPKKLAALNKVPRRDPLASLKMADMLISKPVLPAEVMVVVMDHLTVPDLLRFARVSRRMHEMIYDDARWVKRLRAMGCWNDAEARRRAEPPKSPTTPRQRRSTTDRNLVNGKGRPEVLFDMDASSVVQSRQTNLLSPLPVRSTAADGFDVAEISSPRTAASTGLPVDHDAPLSAFSKVKSIRGRARQEYGKIYKVLAPYYTDLLSASNPMESRIFRDFSLPDQQAQLLANVQKFSASDFSPGSGERDRQISEAVGMFDTAALLEFRKGYEFKDIHGRMRQYARVMHILNGGKSGIDLFLHDNNMINQRADLGSVSDCIDYSLGYGELSLERVQAYFERLSNSFMQENGIVQAVFPNAQEVSLLLLEEVAKEILSPFLSTLFEDARTRGTSIYLRIISGTFQAIRQFIEHVALPGDVDESIIARCNAVGTEIFAPHLETYLAEELAFFRHKADSEVEQWDRALSEQAASTESFLMSNVNRQADKKDFMSSFKQVLMMPVNILPVFTGSSAHKTNPKHHDTDAATFPRPATPTQSGRRTVTPALPQEAPTDELAAKAALMNSKLENIRSLFSIEVALNLVHAAKSSLDRAAQFIALGGEAGESARAQCSAIFILLVQTVGIRHVKTGFDKAIDHLSHYSARETNTNSDDDSAATIQVAPLATFLELVNVGDLIQQMLDVFYESELVRMRISKRDDFLDINVKEKRKFEAMLDESVAAGLGKGIDVLMDEVEYICATTQLPTDFYPELGMQDGNATHHPTTMASILNGGMGRPSSIASPMPVLDFSGRPTATASRVIKLVSHHTGMLTGATEKTLLDVFTTEVGLRLFTTLTKHIKRQRISCAGSLNLLSDLSAYSQFIATFKNQDLNSYFTALRSLAQIYLIQGTSDRDVSEMSTIIADQERYKGVFSVEEVVEFAERRSDWLSLRARVEGKVKGDGCFVM</sequence>
<evidence type="ECO:0000259" key="2">
    <source>
        <dbReference type="PROSITE" id="PS50181"/>
    </source>
</evidence>
<proteinExistence type="predicted"/>
<dbReference type="InterPro" id="IPR036047">
    <property type="entry name" value="F-box-like_dom_sf"/>
</dbReference>
<dbReference type="OrthoDB" id="5554140at2759"/>
<evidence type="ECO:0000256" key="1">
    <source>
        <dbReference type="SAM" id="MobiDB-lite"/>
    </source>
</evidence>
<keyword evidence="4" id="KW-1185">Reference proteome</keyword>
<dbReference type="Proteomes" id="UP000053029">
    <property type="component" value="Unassembled WGS sequence"/>
</dbReference>
<dbReference type="SMART" id="SM00256">
    <property type="entry name" value="FBOX"/>
    <property type="match status" value="1"/>
</dbReference>
<evidence type="ECO:0000313" key="4">
    <source>
        <dbReference type="Proteomes" id="UP000053029"/>
    </source>
</evidence>
<evidence type="ECO:0000313" key="3">
    <source>
        <dbReference type="EMBL" id="KIW84552.1"/>
    </source>
</evidence>
<dbReference type="Gene3D" id="1.20.1280.50">
    <property type="match status" value="1"/>
</dbReference>
<accession>A0A0D2FD64</accession>
<protein>
    <recommendedName>
        <fullName evidence="2">F-box domain-containing protein</fullName>
    </recommendedName>
</protein>
<feature type="region of interest" description="Disordered" evidence="1">
    <location>
        <begin position="86"/>
        <end position="115"/>
    </location>
</feature>
<reference evidence="3 4" key="1">
    <citation type="submission" date="2015-01" db="EMBL/GenBank/DDBJ databases">
        <title>The Genome Sequence of Fonsecaea pedrosoi CBS 271.37.</title>
        <authorList>
            <consortium name="The Broad Institute Genomics Platform"/>
            <person name="Cuomo C."/>
            <person name="de Hoog S."/>
            <person name="Gorbushina A."/>
            <person name="Stielow B."/>
            <person name="Teixiera M."/>
            <person name="Abouelleil A."/>
            <person name="Chapman S.B."/>
            <person name="Priest M."/>
            <person name="Young S.K."/>
            <person name="Wortman J."/>
            <person name="Nusbaum C."/>
            <person name="Birren B."/>
        </authorList>
    </citation>
    <scope>NUCLEOTIDE SEQUENCE [LARGE SCALE GENOMIC DNA]</scope>
    <source>
        <strain evidence="3 4">CBS 271.37</strain>
    </source>
</reference>
<feature type="region of interest" description="Disordered" evidence="1">
    <location>
        <begin position="509"/>
        <end position="548"/>
    </location>
</feature>
<dbReference type="GeneID" id="25303292"/>
<dbReference type="STRING" id="1442368.A0A0D2FD64"/>
<dbReference type="InterPro" id="IPR009976">
    <property type="entry name" value="Sec10-like"/>
</dbReference>
<name>A0A0D2FD64_9EURO</name>
<dbReference type="GO" id="GO:0006893">
    <property type="term" value="P:Golgi to plasma membrane transport"/>
    <property type="evidence" value="ECO:0007669"/>
    <property type="project" value="TreeGrafter"/>
</dbReference>
<dbReference type="PANTHER" id="PTHR12100:SF1">
    <property type="entry name" value="RECYCLIN-1"/>
    <property type="match status" value="1"/>
</dbReference>
<dbReference type="EMBL" id="KN846970">
    <property type="protein sequence ID" value="KIW84552.1"/>
    <property type="molecule type" value="Genomic_DNA"/>
</dbReference>
<dbReference type="RefSeq" id="XP_013288360.1">
    <property type="nucleotide sequence ID" value="XM_013432906.1"/>
</dbReference>